<evidence type="ECO:0000313" key="3">
    <source>
        <dbReference type="Proteomes" id="UP000294558"/>
    </source>
</evidence>
<dbReference type="InterPro" id="IPR024029">
    <property type="entry name" value="Pyridox_Oxase_FMN-dep"/>
</dbReference>
<comment type="caution">
    <text evidence="2">The sequence shown here is derived from an EMBL/GenBank/DDBJ whole genome shotgun (WGS) entry which is preliminary data.</text>
</comment>
<dbReference type="Proteomes" id="UP000294558">
    <property type="component" value="Unassembled WGS sequence"/>
</dbReference>
<dbReference type="NCBIfam" id="TIGR04025">
    <property type="entry name" value="PPOX_FMN_DR2398"/>
    <property type="match status" value="1"/>
</dbReference>
<proteinExistence type="predicted"/>
<dbReference type="PANTHER" id="PTHR42815:SF2">
    <property type="entry name" value="FAD-BINDING, PUTATIVE (AFU_ORTHOLOGUE AFUA_6G07600)-RELATED"/>
    <property type="match status" value="1"/>
</dbReference>
<keyword evidence="3" id="KW-1185">Reference proteome</keyword>
<dbReference type="PANTHER" id="PTHR42815">
    <property type="entry name" value="FAD-BINDING, PUTATIVE (AFU_ORTHOLOGUE AFUA_6G07600)-RELATED"/>
    <property type="match status" value="1"/>
</dbReference>
<dbReference type="InterPro" id="IPR011576">
    <property type="entry name" value="Pyridox_Oxase_N"/>
</dbReference>
<sequence>MEFRDRIETLEQFREVMRPASRLVTDKEFDTFDDECREFIARSPFVLVASTDGFGKIDISPKGDEPGFVRVLDDQTLVIPDRFGNHRTDTFLNVLEHPYVGLIFLVPGHKNTLRLRGQAEIVRDVEVRERLAANGSVPDLVLAVHLTTGYFHCGKCIIRSDLWTREHEERSADDRLLARAMVRHGRLDLTVEQMHDIIDDDERTRLY</sequence>
<evidence type="ECO:0000259" key="1">
    <source>
        <dbReference type="Pfam" id="PF01243"/>
    </source>
</evidence>
<dbReference type="AlphaFoldDB" id="A0A4R7HYD9"/>
<reference evidence="2 3" key="1">
    <citation type="submission" date="2019-03" db="EMBL/GenBank/DDBJ databases">
        <title>Sequencing the genomes of 1000 actinobacteria strains.</title>
        <authorList>
            <person name="Klenk H.-P."/>
        </authorList>
    </citation>
    <scope>NUCLEOTIDE SEQUENCE [LARGE SCALE GENOMIC DNA]</scope>
    <source>
        <strain evidence="2 3">DSM 18936</strain>
    </source>
</reference>
<dbReference type="Pfam" id="PF01243">
    <property type="entry name" value="PNPOx_N"/>
    <property type="match status" value="1"/>
</dbReference>
<dbReference type="SUPFAM" id="SSF50475">
    <property type="entry name" value="FMN-binding split barrel"/>
    <property type="match status" value="1"/>
</dbReference>
<dbReference type="RefSeq" id="WP_133868510.1">
    <property type="nucleotide sequence ID" value="NZ_SOAU01000001.1"/>
</dbReference>
<accession>A0A4R7HYD9</accession>
<evidence type="ECO:0000313" key="2">
    <source>
        <dbReference type="EMBL" id="TDT16111.1"/>
    </source>
</evidence>
<dbReference type="EMBL" id="SOAU01000001">
    <property type="protein sequence ID" value="TDT16111.1"/>
    <property type="molecule type" value="Genomic_DNA"/>
</dbReference>
<dbReference type="Gene3D" id="2.30.110.10">
    <property type="entry name" value="Electron Transport, Fmn-binding Protein, Chain A"/>
    <property type="match status" value="1"/>
</dbReference>
<feature type="domain" description="Pyridoxamine 5'-phosphate oxidase N-terminal" evidence="1">
    <location>
        <begin position="32"/>
        <end position="152"/>
    </location>
</feature>
<dbReference type="OrthoDB" id="9790331at2"/>
<dbReference type="InterPro" id="IPR012349">
    <property type="entry name" value="Split_barrel_FMN-bd"/>
</dbReference>
<gene>
    <name evidence="2" type="ORF">BDK89_1693</name>
</gene>
<protein>
    <recommendedName>
        <fullName evidence="1">Pyridoxamine 5'-phosphate oxidase N-terminal domain-containing protein</fullName>
    </recommendedName>
</protein>
<name>A0A4R7HYD9_9ACTN</name>
<organism evidence="2 3">
    <name type="scientific">Ilumatobacter fluminis</name>
    <dbReference type="NCBI Taxonomy" id="467091"/>
    <lineage>
        <taxon>Bacteria</taxon>
        <taxon>Bacillati</taxon>
        <taxon>Actinomycetota</taxon>
        <taxon>Acidimicrobiia</taxon>
        <taxon>Acidimicrobiales</taxon>
        <taxon>Ilumatobacteraceae</taxon>
        <taxon>Ilumatobacter</taxon>
    </lineage>
</organism>